<evidence type="ECO:0000313" key="2">
    <source>
        <dbReference type="EMBL" id="KAH0573701.1"/>
    </source>
</evidence>
<dbReference type="EMBL" id="KI545981">
    <property type="protein sequence ID" value="EST48618.1"/>
    <property type="molecule type" value="Genomic_DNA"/>
</dbReference>
<dbReference type="VEuPathDB" id="GiardiaDB:SS50377_23636"/>
<keyword evidence="3" id="KW-1185">Reference proteome</keyword>
<dbReference type="InterPro" id="IPR015257">
    <property type="entry name" value="Maf1"/>
</dbReference>
<evidence type="ECO:0008006" key="4">
    <source>
        <dbReference type="Google" id="ProtNLM"/>
    </source>
</evidence>
<reference evidence="2" key="2">
    <citation type="submission" date="2020-12" db="EMBL/GenBank/DDBJ databases">
        <title>New Spironucleus salmonicida genome in near-complete chromosomes.</title>
        <authorList>
            <person name="Xu F."/>
            <person name="Kurt Z."/>
            <person name="Jimenez-Gonzalez A."/>
            <person name="Astvaldsson A."/>
            <person name="Andersson J.O."/>
            <person name="Svard S.G."/>
        </authorList>
    </citation>
    <scope>NUCLEOTIDE SEQUENCE</scope>
    <source>
        <strain evidence="2">ATCC 50377</strain>
    </source>
</reference>
<dbReference type="AlphaFoldDB" id="V6LWJ3"/>
<dbReference type="EMBL" id="AUWU02000004">
    <property type="protein sequence ID" value="KAH0573701.1"/>
    <property type="molecule type" value="Genomic_DNA"/>
</dbReference>
<dbReference type="Pfam" id="PF09174">
    <property type="entry name" value="Maf1"/>
    <property type="match status" value="1"/>
</dbReference>
<evidence type="ECO:0000313" key="3">
    <source>
        <dbReference type="Proteomes" id="UP000018208"/>
    </source>
</evidence>
<evidence type="ECO:0000313" key="1">
    <source>
        <dbReference type="EMBL" id="EST48618.1"/>
    </source>
</evidence>
<dbReference type="InterPro" id="IPR038564">
    <property type="entry name" value="Maf1_sf"/>
</dbReference>
<reference evidence="1 2" key="1">
    <citation type="journal article" date="2014" name="PLoS Genet.">
        <title>The Genome of Spironucleus salmonicida Highlights a Fish Pathogen Adapted to Fluctuating Environments.</title>
        <authorList>
            <person name="Xu F."/>
            <person name="Jerlstrom-Hultqvist J."/>
            <person name="Einarsson E."/>
            <person name="Astvaldsson A."/>
            <person name="Svard S.G."/>
            <person name="Andersson J.O."/>
        </authorList>
    </citation>
    <scope>NUCLEOTIDE SEQUENCE</scope>
    <source>
        <strain evidence="2">ATCC 50377</strain>
    </source>
</reference>
<dbReference type="Gene3D" id="3.40.1000.50">
    <property type="entry name" value="Repressor of RNA polymerase III transcription Maf1"/>
    <property type="match status" value="1"/>
</dbReference>
<organism evidence="1">
    <name type="scientific">Spironucleus salmonicida</name>
    <dbReference type="NCBI Taxonomy" id="348837"/>
    <lineage>
        <taxon>Eukaryota</taxon>
        <taxon>Metamonada</taxon>
        <taxon>Diplomonadida</taxon>
        <taxon>Hexamitidae</taxon>
        <taxon>Hexamitinae</taxon>
        <taxon>Spironucleus</taxon>
    </lineage>
</organism>
<protein>
    <recommendedName>
        <fullName evidence="4">Repressor of RNA polymerase III transcription</fullName>
    </recommendedName>
</protein>
<name>V6LWJ3_9EUKA</name>
<gene>
    <name evidence="1" type="ORF">SS50377_11230</name>
    <name evidence="2" type="ORF">SS50377_23636</name>
</gene>
<dbReference type="GO" id="GO:0016480">
    <property type="term" value="P:negative regulation of transcription by RNA polymerase III"/>
    <property type="evidence" value="ECO:0007669"/>
    <property type="project" value="InterPro"/>
</dbReference>
<accession>V6LWJ3</accession>
<sequence>MSEKDFQELIEAITSHSANGVEIQSRIHVYSSRTADNNYLPNTQILNQQNRPSSLVSFSPTEVMAPAFSNNTIAAASKTFNILVQAISQTYYEIDDILITPQMLFSVEYSSAIEATSATLRAALNNSQEIISYFKLIVASICPKHHSHVFTIDFQNSYNFIETDGGIWSQNYLFWNYLTKKVLVFTLVALAEESSSSEEDSDNHNEDCTKNLPDNQIDNVFGDAKFFTFE</sequence>
<dbReference type="Proteomes" id="UP000018208">
    <property type="component" value="Unassembled WGS sequence"/>
</dbReference>
<proteinExistence type="predicted"/>